<keyword evidence="2" id="KW-0472">Membrane</keyword>
<feature type="repeat" description="TPR" evidence="1">
    <location>
        <begin position="471"/>
        <end position="504"/>
    </location>
</feature>
<feature type="transmembrane region" description="Helical" evidence="2">
    <location>
        <begin position="24"/>
        <end position="47"/>
    </location>
</feature>
<dbReference type="InterPro" id="IPR019734">
    <property type="entry name" value="TPR_rpt"/>
</dbReference>
<dbReference type="AlphaFoldDB" id="A0A7K1U915"/>
<dbReference type="Gene3D" id="1.25.40.10">
    <property type="entry name" value="Tetratricopeptide repeat domain"/>
    <property type="match status" value="1"/>
</dbReference>
<proteinExistence type="predicted"/>
<keyword evidence="2" id="KW-1133">Transmembrane helix</keyword>
<keyword evidence="4" id="KW-1185">Reference proteome</keyword>
<dbReference type="Proteomes" id="UP000461730">
    <property type="component" value="Unassembled WGS sequence"/>
</dbReference>
<keyword evidence="2" id="KW-0812">Transmembrane</keyword>
<sequence>MFIRQGLKVWFGIWLLGPELINKLYFISMRILFLLGILLSVNVGVAARQKVYDFNPKCRQAYEAIMALRLDQGVALLEEEKKQHPDNLMPYFLENYADFFTLFFNEDPALYAQKKWQRADRLARMEQGPSNSPYYLFTQAAIRFQWGMIRVKFSERWDAVWEIRKAYQQLKDNQKKFPNFLPNNMLAGAMQTVFGTIPEGYRWISNTLGMKGGIRQGMQQVQQVIDSNDETARIFKWEACYYYCYLKLFIENKPEDVWGFIQKYQMDTKNNYLFALMVANIAMNNQKATLGIKVLTERNDSAQYEEIYYVYYLMGNLKLCRQDEDANVYLQKFVERFKGKFYLKEALQRLSWYYYLHNNMDMANKYRKMIETKGNTETDADKQALKDAKSGRWPHPLMLKARLLSDGGYFTEALKLLQTKKAADFALMEEKLEYAYRLGRIYDEMGQDDNALTMYEVTVRTGANRPEYFAARASLQMGYIYEKRNDKEKARKCYQTCLDMKGHDYKNSLDQRAKAGIQRLNGG</sequence>
<organism evidence="3 4">
    <name type="scientific">Chitinophaga tropicalis</name>
    <dbReference type="NCBI Taxonomy" id="2683588"/>
    <lineage>
        <taxon>Bacteria</taxon>
        <taxon>Pseudomonadati</taxon>
        <taxon>Bacteroidota</taxon>
        <taxon>Chitinophagia</taxon>
        <taxon>Chitinophagales</taxon>
        <taxon>Chitinophagaceae</taxon>
        <taxon>Chitinophaga</taxon>
    </lineage>
</organism>
<accession>A0A7K1U915</accession>
<evidence type="ECO:0000256" key="1">
    <source>
        <dbReference type="PROSITE-ProRule" id="PRU00339"/>
    </source>
</evidence>
<gene>
    <name evidence="3" type="ORF">GO493_21125</name>
</gene>
<protein>
    <recommendedName>
        <fullName evidence="5">Tetratricopeptide repeat protein</fullName>
    </recommendedName>
</protein>
<evidence type="ECO:0000313" key="3">
    <source>
        <dbReference type="EMBL" id="MVT10788.1"/>
    </source>
</evidence>
<dbReference type="EMBL" id="WRXN01000010">
    <property type="protein sequence ID" value="MVT10788.1"/>
    <property type="molecule type" value="Genomic_DNA"/>
</dbReference>
<dbReference type="Pfam" id="PF13176">
    <property type="entry name" value="TPR_7"/>
    <property type="match status" value="1"/>
</dbReference>
<dbReference type="SUPFAM" id="SSF48452">
    <property type="entry name" value="TPR-like"/>
    <property type="match status" value="1"/>
</dbReference>
<evidence type="ECO:0000313" key="4">
    <source>
        <dbReference type="Proteomes" id="UP000461730"/>
    </source>
</evidence>
<dbReference type="PROSITE" id="PS50005">
    <property type="entry name" value="TPR"/>
    <property type="match status" value="1"/>
</dbReference>
<dbReference type="InterPro" id="IPR011990">
    <property type="entry name" value="TPR-like_helical_dom_sf"/>
</dbReference>
<reference evidence="3 4" key="1">
    <citation type="submission" date="2019-12" db="EMBL/GenBank/DDBJ databases">
        <title>Chitinophaga sp. strain ysch24 (GDMCC 1.1355), whole genome shotgun sequence.</title>
        <authorList>
            <person name="Zhang X."/>
        </authorList>
    </citation>
    <scope>NUCLEOTIDE SEQUENCE [LARGE SCALE GENOMIC DNA]</scope>
    <source>
        <strain evidence="4">ysch24</strain>
    </source>
</reference>
<evidence type="ECO:0008006" key="5">
    <source>
        <dbReference type="Google" id="ProtNLM"/>
    </source>
</evidence>
<comment type="caution">
    <text evidence="3">The sequence shown here is derived from an EMBL/GenBank/DDBJ whole genome shotgun (WGS) entry which is preliminary data.</text>
</comment>
<name>A0A7K1U915_9BACT</name>
<evidence type="ECO:0000256" key="2">
    <source>
        <dbReference type="SAM" id="Phobius"/>
    </source>
</evidence>
<dbReference type="SMART" id="SM00028">
    <property type="entry name" value="TPR"/>
    <property type="match status" value="2"/>
</dbReference>
<keyword evidence="1" id="KW-0802">TPR repeat</keyword>